<evidence type="ECO:0008006" key="4">
    <source>
        <dbReference type="Google" id="ProtNLM"/>
    </source>
</evidence>
<feature type="transmembrane region" description="Helical" evidence="1">
    <location>
        <begin position="61"/>
        <end position="79"/>
    </location>
</feature>
<keyword evidence="1" id="KW-0472">Membrane</keyword>
<evidence type="ECO:0000313" key="3">
    <source>
        <dbReference type="Proteomes" id="UP000287224"/>
    </source>
</evidence>
<feature type="transmembrane region" description="Helical" evidence="1">
    <location>
        <begin position="131"/>
        <end position="152"/>
    </location>
</feature>
<dbReference type="AlphaFoldDB" id="A0A401ZM16"/>
<proteinExistence type="predicted"/>
<accession>A0A401ZM16</accession>
<feature type="transmembrane region" description="Helical" evidence="1">
    <location>
        <begin position="35"/>
        <end position="55"/>
    </location>
</feature>
<keyword evidence="1" id="KW-1133">Transmembrane helix</keyword>
<feature type="transmembrane region" description="Helical" evidence="1">
    <location>
        <begin position="91"/>
        <end position="111"/>
    </location>
</feature>
<organism evidence="2 3">
    <name type="scientific">Dictyobacter aurantiacus</name>
    <dbReference type="NCBI Taxonomy" id="1936993"/>
    <lineage>
        <taxon>Bacteria</taxon>
        <taxon>Bacillati</taxon>
        <taxon>Chloroflexota</taxon>
        <taxon>Ktedonobacteria</taxon>
        <taxon>Ktedonobacterales</taxon>
        <taxon>Dictyobacteraceae</taxon>
        <taxon>Dictyobacter</taxon>
    </lineage>
</organism>
<sequence length="166" mass="18427">MPSLTNLAFPLILLLLLAILMWLQSKEKRTSIRALWVRMLIITALCMLSFSHTAISNVTHIALLIACGFVGLIIGIMSGRMAKFQADIANHAIIVQGTTWSLGIWAAIFLINQGSHLLSTNGTQGVLVDLIGANVLFLTTCFVLGMHICWYWRYSLQRRRTSISTP</sequence>
<dbReference type="RefSeq" id="WP_126600024.1">
    <property type="nucleotide sequence ID" value="NZ_BIFQ01000002.1"/>
</dbReference>
<feature type="transmembrane region" description="Helical" evidence="1">
    <location>
        <begin position="6"/>
        <end position="23"/>
    </location>
</feature>
<keyword evidence="3" id="KW-1185">Reference proteome</keyword>
<gene>
    <name evidence="2" type="ORF">KDAU_52070</name>
</gene>
<evidence type="ECO:0000313" key="2">
    <source>
        <dbReference type="EMBL" id="GCE07878.1"/>
    </source>
</evidence>
<dbReference type="Proteomes" id="UP000287224">
    <property type="component" value="Unassembled WGS sequence"/>
</dbReference>
<keyword evidence="1" id="KW-0812">Transmembrane</keyword>
<dbReference type="EMBL" id="BIFQ01000002">
    <property type="protein sequence ID" value="GCE07878.1"/>
    <property type="molecule type" value="Genomic_DNA"/>
</dbReference>
<comment type="caution">
    <text evidence="2">The sequence shown here is derived from an EMBL/GenBank/DDBJ whole genome shotgun (WGS) entry which is preliminary data.</text>
</comment>
<evidence type="ECO:0000256" key="1">
    <source>
        <dbReference type="SAM" id="Phobius"/>
    </source>
</evidence>
<reference evidence="3" key="1">
    <citation type="submission" date="2018-12" db="EMBL/GenBank/DDBJ databases">
        <title>Tengunoibacter tsumagoiensis gen. nov., sp. nov., Dictyobacter kobayashii sp. nov., D. alpinus sp. nov., and D. joshuensis sp. nov. and description of Dictyobacteraceae fam. nov. within the order Ktedonobacterales isolated from Tengu-no-mugimeshi.</title>
        <authorList>
            <person name="Wang C.M."/>
            <person name="Zheng Y."/>
            <person name="Sakai Y."/>
            <person name="Toyoda A."/>
            <person name="Minakuchi Y."/>
            <person name="Abe K."/>
            <person name="Yokota A."/>
            <person name="Yabe S."/>
        </authorList>
    </citation>
    <scope>NUCLEOTIDE SEQUENCE [LARGE SCALE GENOMIC DNA]</scope>
    <source>
        <strain evidence="3">S-27</strain>
    </source>
</reference>
<name>A0A401ZM16_9CHLR</name>
<protein>
    <recommendedName>
        <fullName evidence="4">DUF1453 domain-containing protein</fullName>
    </recommendedName>
</protein>